<protein>
    <submittedName>
        <fullName evidence="6">ATP-dependent DNA helicase RecQ</fullName>
        <ecNumber evidence="6">3.6.4.12</ecNumber>
    </submittedName>
</protein>
<dbReference type="Gene3D" id="1.10.10.60">
    <property type="entry name" value="Homeodomain-like"/>
    <property type="match status" value="1"/>
</dbReference>
<proteinExistence type="predicted"/>
<dbReference type="InterPro" id="IPR001647">
    <property type="entry name" value="HTH_TetR"/>
</dbReference>
<dbReference type="InterPro" id="IPR050109">
    <property type="entry name" value="HTH-type_TetR-like_transc_reg"/>
</dbReference>
<dbReference type="PROSITE" id="PS50977">
    <property type="entry name" value="HTH_TETR_2"/>
    <property type="match status" value="1"/>
</dbReference>
<dbReference type="PROSITE" id="PS01081">
    <property type="entry name" value="HTH_TETR_1"/>
    <property type="match status" value="1"/>
</dbReference>
<dbReference type="GO" id="GO:0000976">
    <property type="term" value="F:transcription cis-regulatory region binding"/>
    <property type="evidence" value="ECO:0007669"/>
    <property type="project" value="TreeGrafter"/>
</dbReference>
<evidence type="ECO:0000256" key="1">
    <source>
        <dbReference type="ARBA" id="ARBA00023015"/>
    </source>
</evidence>
<keyword evidence="2 4" id="KW-0238">DNA-binding</keyword>
<dbReference type="RefSeq" id="WP_159966694.1">
    <property type="nucleotide sequence ID" value="NZ_APKE01000043.1"/>
</dbReference>
<keyword evidence="3" id="KW-0804">Transcription</keyword>
<dbReference type="EC" id="3.6.4.12" evidence="6"/>
<accession>A0A921NN49</accession>
<dbReference type="EMBL" id="APKE01000043">
    <property type="protein sequence ID" value="KAF0674496.1"/>
    <property type="molecule type" value="Genomic_DNA"/>
</dbReference>
<keyword evidence="6" id="KW-0378">Hydrolase</keyword>
<dbReference type="PRINTS" id="PR00455">
    <property type="entry name" value="HTHTETR"/>
</dbReference>
<dbReference type="GO" id="GO:0003678">
    <property type="term" value="F:DNA helicase activity"/>
    <property type="evidence" value="ECO:0007669"/>
    <property type="project" value="UniProtKB-EC"/>
</dbReference>
<feature type="domain" description="HTH tetR-type" evidence="5">
    <location>
        <begin position="10"/>
        <end position="70"/>
    </location>
</feature>
<evidence type="ECO:0000259" key="5">
    <source>
        <dbReference type="PROSITE" id="PS50977"/>
    </source>
</evidence>
<dbReference type="Gene3D" id="1.10.357.10">
    <property type="entry name" value="Tetracycline Repressor, domain 2"/>
    <property type="match status" value="1"/>
</dbReference>
<evidence type="ECO:0000313" key="7">
    <source>
        <dbReference type="Proteomes" id="UP000698242"/>
    </source>
</evidence>
<keyword evidence="1" id="KW-0805">Transcription regulation</keyword>
<gene>
    <name evidence="6" type="ORF">PMES_03198</name>
</gene>
<dbReference type="PANTHER" id="PTHR30055">
    <property type="entry name" value="HTH-TYPE TRANSCRIPTIONAL REGULATOR RUTR"/>
    <property type="match status" value="1"/>
</dbReference>
<dbReference type="InterPro" id="IPR009057">
    <property type="entry name" value="Homeodomain-like_sf"/>
</dbReference>
<keyword evidence="6" id="KW-0347">Helicase</keyword>
<keyword evidence="6" id="KW-0067">ATP-binding</keyword>
<dbReference type="OrthoDB" id="9779746at2"/>
<comment type="caution">
    <text evidence="6">The sequence shown here is derived from an EMBL/GenBank/DDBJ whole genome shotgun (WGS) entry which is preliminary data.</text>
</comment>
<evidence type="ECO:0000256" key="3">
    <source>
        <dbReference type="ARBA" id="ARBA00023163"/>
    </source>
</evidence>
<dbReference type="Pfam" id="PF00440">
    <property type="entry name" value="TetR_N"/>
    <property type="match status" value="1"/>
</dbReference>
<keyword evidence="6" id="KW-0547">Nucleotide-binding</keyword>
<dbReference type="SUPFAM" id="SSF46689">
    <property type="entry name" value="Homeodomain-like"/>
    <property type="match status" value="1"/>
</dbReference>
<reference evidence="6" key="1">
    <citation type="submission" date="2013-03" db="EMBL/GenBank/DDBJ databases">
        <title>Genome Sequence of the Profundibacterium mesophilum strain KAUST100406-0324T from Red Sea, a novel genus in the family Rhodobacteraceae.</title>
        <authorList>
            <person name="Essack M."/>
            <person name="Alam I."/>
            <person name="Lafi F."/>
            <person name="Alawi W."/>
            <person name="Kamanu F."/>
            <person name="Al-Suwailem A."/>
            <person name="Lee O.O."/>
            <person name="Xu Y."/>
            <person name="Bajic V."/>
            <person name="Qian P.-Y."/>
            <person name="Archer J."/>
        </authorList>
    </citation>
    <scope>NUCLEOTIDE SEQUENCE</scope>
    <source>
        <strain evidence="6">KAUST100406-0324</strain>
    </source>
</reference>
<feature type="DNA-binding region" description="H-T-H motif" evidence="4">
    <location>
        <begin position="33"/>
        <end position="52"/>
    </location>
</feature>
<dbReference type="InterPro" id="IPR023772">
    <property type="entry name" value="DNA-bd_HTH_TetR-type_CS"/>
</dbReference>
<dbReference type="GO" id="GO:0003700">
    <property type="term" value="F:DNA-binding transcription factor activity"/>
    <property type="evidence" value="ECO:0007669"/>
    <property type="project" value="TreeGrafter"/>
</dbReference>
<evidence type="ECO:0000256" key="2">
    <source>
        <dbReference type="ARBA" id="ARBA00023125"/>
    </source>
</evidence>
<dbReference type="GO" id="GO:0016787">
    <property type="term" value="F:hydrolase activity"/>
    <property type="evidence" value="ECO:0007669"/>
    <property type="project" value="UniProtKB-KW"/>
</dbReference>
<dbReference type="AlphaFoldDB" id="A0A921NN49"/>
<evidence type="ECO:0000313" key="6">
    <source>
        <dbReference type="EMBL" id="KAF0674496.1"/>
    </source>
</evidence>
<keyword evidence="7" id="KW-1185">Reference proteome</keyword>
<organism evidence="6 7">
    <name type="scientific">Profundibacterium mesophilum KAUST100406-0324</name>
    <dbReference type="NCBI Taxonomy" id="1037889"/>
    <lineage>
        <taxon>Bacteria</taxon>
        <taxon>Pseudomonadati</taxon>
        <taxon>Pseudomonadota</taxon>
        <taxon>Alphaproteobacteria</taxon>
        <taxon>Rhodobacterales</taxon>
        <taxon>Roseobacteraceae</taxon>
        <taxon>Profundibacterium</taxon>
    </lineage>
</organism>
<evidence type="ECO:0000256" key="4">
    <source>
        <dbReference type="PROSITE-ProRule" id="PRU00335"/>
    </source>
</evidence>
<sequence>MPKIDAADQANTKSAVVAVAIDHFLTHGYAATSMSAIAAASGLGKASLYHHFASKEHLFIASITQGLTASAQQMRQVANDVSLGHEDRVRQAMVIVYDACVLSAAGRMAPIVAETSRIIPSVARGFHDSFIDAMKGVMCDIVTAGVRDGVFRHRDPVGLYHMTFGPPVSLAISRAMFADIPGAAQALDVDYARRTQTDMLLELLHV</sequence>
<name>A0A921NN49_9RHOB</name>
<dbReference type="PANTHER" id="PTHR30055:SF234">
    <property type="entry name" value="HTH-TYPE TRANSCRIPTIONAL REGULATOR BETI"/>
    <property type="match status" value="1"/>
</dbReference>
<dbReference type="Proteomes" id="UP000698242">
    <property type="component" value="Unassembled WGS sequence"/>
</dbReference>